<organism evidence="3 4">
    <name type="scientific">Streptomyces koelreuteriae</name>
    <dbReference type="NCBI Taxonomy" id="2838015"/>
    <lineage>
        <taxon>Bacteria</taxon>
        <taxon>Bacillati</taxon>
        <taxon>Actinomycetota</taxon>
        <taxon>Actinomycetes</taxon>
        <taxon>Kitasatosporales</taxon>
        <taxon>Streptomycetaceae</taxon>
        <taxon>Streptomyces</taxon>
    </lineage>
</organism>
<reference evidence="4" key="1">
    <citation type="submission" date="2021-05" db="EMBL/GenBank/DDBJ databases">
        <title>Direct Submission.</title>
        <authorList>
            <person name="Li K."/>
            <person name="Gao J."/>
        </authorList>
    </citation>
    <scope>NUCLEOTIDE SEQUENCE [LARGE SCALE GENOMIC DNA]</scope>
    <source>
        <strain evidence="4">MG62</strain>
    </source>
</reference>
<evidence type="ECO:0000256" key="1">
    <source>
        <dbReference type="SAM" id="MobiDB-lite"/>
    </source>
</evidence>
<dbReference type="EMBL" id="CP075896">
    <property type="protein sequence ID" value="QWB24374.1"/>
    <property type="molecule type" value="Genomic_DNA"/>
</dbReference>
<feature type="compositionally biased region" description="Basic and acidic residues" evidence="1">
    <location>
        <begin position="61"/>
        <end position="74"/>
    </location>
</feature>
<keyword evidence="4" id="KW-1185">Reference proteome</keyword>
<dbReference type="Proteomes" id="UP000679629">
    <property type="component" value="Chromosome"/>
</dbReference>
<dbReference type="Pfam" id="PF04149">
    <property type="entry name" value="DUF397"/>
    <property type="match status" value="2"/>
</dbReference>
<feature type="domain" description="DUF397" evidence="2">
    <location>
        <begin position="14"/>
        <end position="33"/>
    </location>
</feature>
<name>A0ABX8FTF2_9ACTN</name>
<dbReference type="RefSeq" id="WP_215120218.1">
    <property type="nucleotide sequence ID" value="NZ_CP075896.1"/>
</dbReference>
<evidence type="ECO:0000259" key="2">
    <source>
        <dbReference type="Pfam" id="PF04149"/>
    </source>
</evidence>
<protein>
    <submittedName>
        <fullName evidence="3">DUF397 domain-containing protein</fullName>
    </submittedName>
</protein>
<feature type="region of interest" description="Disordered" evidence="1">
    <location>
        <begin position="43"/>
        <end position="76"/>
    </location>
</feature>
<evidence type="ECO:0000313" key="4">
    <source>
        <dbReference type="Proteomes" id="UP000679629"/>
    </source>
</evidence>
<dbReference type="InterPro" id="IPR007278">
    <property type="entry name" value="DUF397"/>
</dbReference>
<proteinExistence type="predicted"/>
<evidence type="ECO:0000313" key="3">
    <source>
        <dbReference type="EMBL" id="QWB24374.1"/>
    </source>
</evidence>
<gene>
    <name evidence="3" type="ORF">KJK29_18215</name>
</gene>
<sequence length="97" mass="10169">MSAHHIPDASALIAWRKSTHSGPDNGDCVEVADARLNASTLTGWRKSSHSGSDNGSCLEVADGHPDLTPVRDSKNPTGPALLFGTTAWSAFIEDVKG</sequence>
<feature type="domain" description="DUF397" evidence="2">
    <location>
        <begin position="43"/>
        <end position="96"/>
    </location>
</feature>
<accession>A0ABX8FTF2</accession>